<keyword evidence="1" id="KW-0472">Membrane</keyword>
<keyword evidence="1" id="KW-0812">Transmembrane</keyword>
<sequence>MLYRKNLPTWERFARIFGAIVLTTCAFHYGRNAVGITFGVAAIGTVLTGLVGYCPFCRIGGRKGIA</sequence>
<evidence type="ECO:0000259" key="2">
    <source>
        <dbReference type="Pfam" id="PF11127"/>
    </source>
</evidence>
<evidence type="ECO:0000313" key="4">
    <source>
        <dbReference type="Proteomes" id="UP000540989"/>
    </source>
</evidence>
<dbReference type="RefSeq" id="WP_184217319.1">
    <property type="nucleotide sequence ID" value="NZ_JACHIP010000003.1"/>
</dbReference>
<comment type="caution">
    <text evidence="3">The sequence shown here is derived from an EMBL/GenBank/DDBJ whole genome shotgun (WGS) entry which is preliminary data.</text>
</comment>
<protein>
    <recommendedName>
        <fullName evidence="2">Inner membrane protein YgaP-like transmembrane domain-containing protein</fullName>
    </recommendedName>
</protein>
<dbReference type="InterPro" id="IPR021309">
    <property type="entry name" value="YgaP-like_TM"/>
</dbReference>
<organism evidence="3 4">
    <name type="scientific">Granulicella aggregans</name>
    <dbReference type="NCBI Taxonomy" id="474949"/>
    <lineage>
        <taxon>Bacteria</taxon>
        <taxon>Pseudomonadati</taxon>
        <taxon>Acidobacteriota</taxon>
        <taxon>Terriglobia</taxon>
        <taxon>Terriglobales</taxon>
        <taxon>Acidobacteriaceae</taxon>
        <taxon>Granulicella</taxon>
    </lineage>
</organism>
<reference evidence="3 4" key="1">
    <citation type="submission" date="2020-08" db="EMBL/GenBank/DDBJ databases">
        <title>Genomic Encyclopedia of Type Strains, Phase IV (KMG-V): Genome sequencing to study the core and pangenomes of soil and plant-associated prokaryotes.</title>
        <authorList>
            <person name="Whitman W."/>
        </authorList>
    </citation>
    <scope>NUCLEOTIDE SEQUENCE [LARGE SCALE GENOMIC DNA]</scope>
    <source>
        <strain evidence="3 4">M8UP14</strain>
    </source>
</reference>
<gene>
    <name evidence="3" type="ORF">HDF16_002780</name>
</gene>
<dbReference type="AlphaFoldDB" id="A0A7W7ZDU0"/>
<dbReference type="Proteomes" id="UP000540989">
    <property type="component" value="Unassembled WGS sequence"/>
</dbReference>
<keyword evidence="4" id="KW-1185">Reference proteome</keyword>
<feature type="domain" description="Inner membrane protein YgaP-like transmembrane" evidence="2">
    <location>
        <begin position="4"/>
        <end position="59"/>
    </location>
</feature>
<accession>A0A7W7ZDU0</accession>
<name>A0A7W7ZDU0_9BACT</name>
<feature type="transmembrane region" description="Helical" evidence="1">
    <location>
        <begin position="36"/>
        <end position="56"/>
    </location>
</feature>
<proteinExistence type="predicted"/>
<keyword evidence="1" id="KW-1133">Transmembrane helix</keyword>
<evidence type="ECO:0000256" key="1">
    <source>
        <dbReference type="SAM" id="Phobius"/>
    </source>
</evidence>
<dbReference type="Pfam" id="PF11127">
    <property type="entry name" value="YgaP-like_TM"/>
    <property type="match status" value="1"/>
</dbReference>
<dbReference type="EMBL" id="JACHIP010000003">
    <property type="protein sequence ID" value="MBB5058074.1"/>
    <property type="molecule type" value="Genomic_DNA"/>
</dbReference>
<evidence type="ECO:0000313" key="3">
    <source>
        <dbReference type="EMBL" id="MBB5058074.1"/>
    </source>
</evidence>
<feature type="transmembrane region" description="Helical" evidence="1">
    <location>
        <begin position="12"/>
        <end position="30"/>
    </location>
</feature>